<keyword evidence="1" id="KW-0349">Heme</keyword>
<keyword evidence="4" id="KW-1133">Transmembrane helix</keyword>
<sequence length="379" mass="41654">MLRSKPPADAESFGAQINKATQSAHTKLNRLITSRLPLALPPHTSSPDLYANGILHFAHIFFTLEASIRDLLPSPTDGTRSPIHQARLKELLEDPWVNIQTYSDILAARSSQIEHAQTSPNLPPDDATSPPLKPNAVLLQMLSHLLPVGLHRTPTLQADLAYLLNIQPIDLSVSLSAYPSPAVQNICQRIRRVANEKPHVLLAYAWTFYLAIFSGGRWIRSQLVASGPGFWGADFDGESHPETDEKPCAQETKGLGLWCFEGGQDGEDIRAGFKSQFECIGNMLSEEQRVEVLEEAEVVFKACEDIVTELDTEFRNSNTTLGGTERATSKKYSVHDTPSGVLRNTGVRRVDWFPHAIAGVAVVASALGWYALGRSGVWT</sequence>
<keyword evidence="4" id="KW-0472">Membrane</keyword>
<reference evidence="5 7" key="1">
    <citation type="submission" date="2020-01" db="EMBL/GenBank/DDBJ databases">
        <authorList>
            <consortium name="DOE Joint Genome Institute"/>
            <person name="Haridas S."/>
            <person name="Albert R."/>
            <person name="Binder M."/>
            <person name="Bloem J."/>
            <person name="Labutti K."/>
            <person name="Salamov A."/>
            <person name="Andreopoulos B."/>
            <person name="Baker S.E."/>
            <person name="Barry K."/>
            <person name="Bills G."/>
            <person name="Bluhm B.H."/>
            <person name="Cannon C."/>
            <person name="Castanera R."/>
            <person name="Culley D.E."/>
            <person name="Daum C."/>
            <person name="Ezra D."/>
            <person name="Gonzalez J.B."/>
            <person name="Henrissat B."/>
            <person name="Kuo A."/>
            <person name="Liang C."/>
            <person name="Lipzen A."/>
            <person name="Lutzoni F."/>
            <person name="Magnuson J."/>
            <person name="Mondo S."/>
            <person name="Nolan M."/>
            <person name="Ohm R."/>
            <person name="Pangilinan J."/>
            <person name="Park H.-J."/>
            <person name="Ramirez L."/>
            <person name="Alfaro M."/>
            <person name="Sun H."/>
            <person name="Tritt A."/>
            <person name="Yoshinaga Y."/>
            <person name="Zwiers L.-H."/>
            <person name="Turgeon B.G."/>
            <person name="Goodwin S.B."/>
            <person name="Spatafora J.W."/>
            <person name="Crous P.W."/>
            <person name="Grigoriev I.V."/>
        </authorList>
    </citation>
    <scope>NUCLEOTIDE SEQUENCE</scope>
    <source>
        <strain evidence="5 7">CBS 781.70</strain>
    </source>
</reference>
<evidence type="ECO:0000313" key="5">
    <source>
        <dbReference type="EMBL" id="KAF1815659.1"/>
    </source>
</evidence>
<keyword evidence="3" id="KW-0408">Iron</keyword>
<keyword evidence="6" id="KW-1185">Reference proteome</keyword>
<dbReference type="InterPro" id="IPR016053">
    <property type="entry name" value="Haem_Oase-like"/>
</dbReference>
<dbReference type="PANTHER" id="PTHR10720">
    <property type="entry name" value="HEME OXYGENASE"/>
    <property type="match status" value="1"/>
</dbReference>
<evidence type="ECO:0000313" key="6">
    <source>
        <dbReference type="Proteomes" id="UP000504638"/>
    </source>
</evidence>
<dbReference type="GeneID" id="54419344"/>
<dbReference type="SUPFAM" id="SSF48613">
    <property type="entry name" value="Heme oxygenase-like"/>
    <property type="match status" value="1"/>
</dbReference>
<dbReference type="AlphaFoldDB" id="A0A6G1GCS5"/>
<keyword evidence="4" id="KW-0812">Transmembrane</keyword>
<dbReference type="Gene3D" id="1.20.910.10">
    <property type="entry name" value="Heme oxygenase-like"/>
    <property type="match status" value="1"/>
</dbReference>
<protein>
    <submittedName>
        <fullName evidence="5 7">Heme oxygenase-like protein</fullName>
    </submittedName>
</protein>
<evidence type="ECO:0000256" key="3">
    <source>
        <dbReference type="ARBA" id="ARBA00023004"/>
    </source>
</evidence>
<dbReference type="Proteomes" id="UP000504638">
    <property type="component" value="Unplaced"/>
</dbReference>
<evidence type="ECO:0000256" key="2">
    <source>
        <dbReference type="ARBA" id="ARBA00022723"/>
    </source>
</evidence>
<evidence type="ECO:0000313" key="7">
    <source>
        <dbReference type="RefSeq" id="XP_033537290.1"/>
    </source>
</evidence>
<dbReference type="EMBL" id="ML975151">
    <property type="protein sequence ID" value="KAF1815659.1"/>
    <property type="molecule type" value="Genomic_DNA"/>
</dbReference>
<keyword evidence="2" id="KW-0479">Metal-binding</keyword>
<dbReference type="PANTHER" id="PTHR10720:SF0">
    <property type="entry name" value="HEME OXYGENASE"/>
    <property type="match status" value="1"/>
</dbReference>
<gene>
    <name evidence="5 7" type="ORF">P152DRAFT_455376</name>
</gene>
<reference evidence="7" key="2">
    <citation type="submission" date="2020-04" db="EMBL/GenBank/DDBJ databases">
        <authorList>
            <consortium name="NCBI Genome Project"/>
        </authorList>
    </citation>
    <scope>NUCLEOTIDE SEQUENCE</scope>
    <source>
        <strain evidence="7">CBS 781.70</strain>
    </source>
</reference>
<dbReference type="GO" id="GO:0046872">
    <property type="term" value="F:metal ion binding"/>
    <property type="evidence" value="ECO:0007669"/>
    <property type="project" value="UniProtKB-KW"/>
</dbReference>
<dbReference type="OrthoDB" id="652091at2759"/>
<dbReference type="RefSeq" id="XP_033537290.1">
    <property type="nucleotide sequence ID" value="XM_033678774.1"/>
</dbReference>
<name>A0A6G1GCS5_9PEZI</name>
<evidence type="ECO:0000256" key="4">
    <source>
        <dbReference type="SAM" id="Phobius"/>
    </source>
</evidence>
<dbReference type="GO" id="GO:0006788">
    <property type="term" value="P:heme oxidation"/>
    <property type="evidence" value="ECO:0007669"/>
    <property type="project" value="InterPro"/>
</dbReference>
<organism evidence="5">
    <name type="scientific">Eremomyces bilateralis CBS 781.70</name>
    <dbReference type="NCBI Taxonomy" id="1392243"/>
    <lineage>
        <taxon>Eukaryota</taxon>
        <taxon>Fungi</taxon>
        <taxon>Dikarya</taxon>
        <taxon>Ascomycota</taxon>
        <taxon>Pezizomycotina</taxon>
        <taxon>Dothideomycetes</taxon>
        <taxon>Dothideomycetes incertae sedis</taxon>
        <taxon>Eremomycetales</taxon>
        <taxon>Eremomycetaceae</taxon>
        <taxon>Eremomyces</taxon>
    </lineage>
</organism>
<dbReference type="InterPro" id="IPR016084">
    <property type="entry name" value="Haem_Oase-like_multi-hlx"/>
</dbReference>
<dbReference type="CDD" id="cd19165">
    <property type="entry name" value="HemeO"/>
    <property type="match status" value="1"/>
</dbReference>
<evidence type="ECO:0000256" key="1">
    <source>
        <dbReference type="ARBA" id="ARBA00022617"/>
    </source>
</evidence>
<accession>A0A6G1GCS5</accession>
<feature type="transmembrane region" description="Helical" evidence="4">
    <location>
        <begin position="352"/>
        <end position="372"/>
    </location>
</feature>
<dbReference type="GO" id="GO:0004392">
    <property type="term" value="F:heme oxygenase (decyclizing) activity"/>
    <property type="evidence" value="ECO:0007669"/>
    <property type="project" value="InterPro"/>
</dbReference>
<dbReference type="Pfam" id="PF01126">
    <property type="entry name" value="Heme_oxygenase"/>
    <property type="match status" value="1"/>
</dbReference>
<proteinExistence type="predicted"/>
<reference evidence="7" key="3">
    <citation type="submission" date="2025-04" db="UniProtKB">
        <authorList>
            <consortium name="RefSeq"/>
        </authorList>
    </citation>
    <scope>IDENTIFICATION</scope>
    <source>
        <strain evidence="7">CBS 781.70</strain>
    </source>
</reference>
<dbReference type="InterPro" id="IPR002051">
    <property type="entry name" value="Haem_Oase"/>
</dbReference>